<keyword evidence="3" id="KW-1185">Reference proteome</keyword>
<comment type="caution">
    <text evidence="2">The sequence shown here is derived from an EMBL/GenBank/DDBJ whole genome shotgun (WGS) entry which is preliminary data.</text>
</comment>
<keyword evidence="1" id="KW-0472">Membrane</keyword>
<dbReference type="Proteomes" id="UP001050975">
    <property type="component" value="Unassembled WGS sequence"/>
</dbReference>
<dbReference type="AlphaFoldDB" id="A0AAV3XI87"/>
<evidence type="ECO:0008006" key="4">
    <source>
        <dbReference type="Google" id="ProtNLM"/>
    </source>
</evidence>
<reference evidence="2" key="1">
    <citation type="submission" date="2019-10" db="EMBL/GenBank/DDBJ databases">
        <title>Draft genome sequece of Microseira wollei NIES-4236.</title>
        <authorList>
            <person name="Yamaguchi H."/>
            <person name="Suzuki S."/>
            <person name="Kawachi M."/>
        </authorList>
    </citation>
    <scope>NUCLEOTIDE SEQUENCE</scope>
    <source>
        <strain evidence="2">NIES-4236</strain>
    </source>
</reference>
<evidence type="ECO:0000313" key="3">
    <source>
        <dbReference type="Proteomes" id="UP001050975"/>
    </source>
</evidence>
<sequence>MSTLLSNISVWLYSILLLAYPPTFRWEYGQEMMQLFRDMLQDSIRQRGCLGILEVWFWVLPDWVTTVRQQRLLAANYYRSRWIFTRVVQAVIALIFLVFGFVYWFYAQQ</sequence>
<accession>A0AAV3XI87</accession>
<evidence type="ECO:0000256" key="1">
    <source>
        <dbReference type="SAM" id="Phobius"/>
    </source>
</evidence>
<feature type="transmembrane region" description="Helical" evidence="1">
    <location>
        <begin position="87"/>
        <end position="106"/>
    </location>
</feature>
<dbReference type="RefSeq" id="WP_226585486.1">
    <property type="nucleotide sequence ID" value="NZ_BLAY01000076.1"/>
</dbReference>
<organism evidence="2 3">
    <name type="scientific">Microseira wollei NIES-4236</name>
    <dbReference type="NCBI Taxonomy" id="2530354"/>
    <lineage>
        <taxon>Bacteria</taxon>
        <taxon>Bacillati</taxon>
        <taxon>Cyanobacteriota</taxon>
        <taxon>Cyanophyceae</taxon>
        <taxon>Oscillatoriophycideae</taxon>
        <taxon>Aerosakkonematales</taxon>
        <taxon>Aerosakkonemataceae</taxon>
        <taxon>Microseira</taxon>
    </lineage>
</organism>
<protein>
    <recommendedName>
        <fullName evidence="4">Transposase</fullName>
    </recommendedName>
</protein>
<keyword evidence="1" id="KW-1133">Transmembrane helix</keyword>
<dbReference type="EMBL" id="BLAY01000076">
    <property type="protein sequence ID" value="GET39850.1"/>
    <property type="molecule type" value="Genomic_DNA"/>
</dbReference>
<gene>
    <name evidence="2" type="ORF">MiSe_46220</name>
</gene>
<name>A0AAV3XI87_9CYAN</name>
<keyword evidence="1" id="KW-0812">Transmembrane</keyword>
<evidence type="ECO:0000313" key="2">
    <source>
        <dbReference type="EMBL" id="GET39850.1"/>
    </source>
</evidence>
<proteinExistence type="predicted"/>
<feature type="transmembrane region" description="Helical" evidence="1">
    <location>
        <begin position="6"/>
        <end position="24"/>
    </location>
</feature>